<keyword evidence="2" id="KW-0812">Transmembrane</keyword>
<feature type="transmembrane region" description="Helical" evidence="2">
    <location>
        <begin position="71"/>
        <end position="95"/>
    </location>
</feature>
<protein>
    <submittedName>
        <fullName evidence="3">Uncharacterized protein</fullName>
    </submittedName>
</protein>
<evidence type="ECO:0000256" key="2">
    <source>
        <dbReference type="SAM" id="Phobius"/>
    </source>
</evidence>
<keyword evidence="4" id="KW-1185">Reference proteome</keyword>
<dbReference type="Proteomes" id="UP001519460">
    <property type="component" value="Unassembled WGS sequence"/>
</dbReference>
<gene>
    <name evidence="3" type="ORF">BaRGS_00036903</name>
</gene>
<feature type="region of interest" description="Disordered" evidence="1">
    <location>
        <begin position="1"/>
        <end position="61"/>
    </location>
</feature>
<proteinExistence type="predicted"/>
<evidence type="ECO:0000256" key="1">
    <source>
        <dbReference type="SAM" id="MobiDB-lite"/>
    </source>
</evidence>
<feature type="region of interest" description="Disordered" evidence="1">
    <location>
        <begin position="166"/>
        <end position="243"/>
    </location>
</feature>
<reference evidence="3 4" key="1">
    <citation type="journal article" date="2023" name="Sci. Data">
        <title>Genome assembly of the Korean intertidal mud-creeper Batillaria attramentaria.</title>
        <authorList>
            <person name="Patra A.K."/>
            <person name="Ho P.T."/>
            <person name="Jun S."/>
            <person name="Lee S.J."/>
            <person name="Kim Y."/>
            <person name="Won Y.J."/>
        </authorList>
    </citation>
    <scope>NUCLEOTIDE SEQUENCE [LARGE SCALE GENOMIC DNA]</scope>
    <source>
        <strain evidence="3">Wonlab-2016</strain>
    </source>
</reference>
<keyword evidence="2" id="KW-0472">Membrane</keyword>
<sequence>KEAERQAAEEAEAQRKRDAKKAEKDRKKREAQAKKAQKRKVSGGSEDGDQAVEGEKPQSIKKPVKEKTGRGFFSCCIMLFSVFAVLVAMVVGLAVHCGTNLKDQYCKDYYKPVEQRVLAAADQTQKQAVEYYNTASEVSSEVYASASVRAAEMYQSTRKYLADMLGDASEGSSKGGDERSKDGEKSSEDGSKDKLGDASEGSSKGGDKRSKDGEKSSEDGKKSSKDGEKSSKDGSKDKKSGKT</sequence>
<organism evidence="3 4">
    <name type="scientific">Batillaria attramentaria</name>
    <dbReference type="NCBI Taxonomy" id="370345"/>
    <lineage>
        <taxon>Eukaryota</taxon>
        <taxon>Metazoa</taxon>
        <taxon>Spiralia</taxon>
        <taxon>Lophotrochozoa</taxon>
        <taxon>Mollusca</taxon>
        <taxon>Gastropoda</taxon>
        <taxon>Caenogastropoda</taxon>
        <taxon>Sorbeoconcha</taxon>
        <taxon>Cerithioidea</taxon>
        <taxon>Batillariidae</taxon>
        <taxon>Batillaria</taxon>
    </lineage>
</organism>
<evidence type="ECO:0000313" key="3">
    <source>
        <dbReference type="EMBL" id="KAK7467866.1"/>
    </source>
</evidence>
<comment type="caution">
    <text evidence="3">The sequence shown here is derived from an EMBL/GenBank/DDBJ whole genome shotgun (WGS) entry which is preliminary data.</text>
</comment>
<dbReference type="EMBL" id="JACVVK020000535">
    <property type="protein sequence ID" value="KAK7467866.1"/>
    <property type="molecule type" value="Genomic_DNA"/>
</dbReference>
<feature type="non-terminal residue" evidence="3">
    <location>
        <position position="1"/>
    </location>
</feature>
<name>A0ABD0JAJ6_9CAEN</name>
<dbReference type="AlphaFoldDB" id="A0ABD0JAJ6"/>
<keyword evidence="2" id="KW-1133">Transmembrane helix</keyword>
<feature type="compositionally biased region" description="Basic and acidic residues" evidence="1">
    <location>
        <begin position="205"/>
        <end position="243"/>
    </location>
</feature>
<feature type="compositionally biased region" description="Basic and acidic residues" evidence="1">
    <location>
        <begin position="1"/>
        <end position="33"/>
    </location>
</feature>
<accession>A0ABD0JAJ6</accession>
<feature type="compositionally biased region" description="Basic and acidic residues" evidence="1">
    <location>
        <begin position="175"/>
        <end position="197"/>
    </location>
</feature>
<evidence type="ECO:0000313" key="4">
    <source>
        <dbReference type="Proteomes" id="UP001519460"/>
    </source>
</evidence>